<reference evidence="1 2" key="1">
    <citation type="submission" date="2020-08" db="EMBL/GenBank/DDBJ databases">
        <title>Genomic Encyclopedia of Type Strains, Phase III (KMG-III): the genomes of soil and plant-associated and newly described type strains.</title>
        <authorList>
            <person name="Whitman W."/>
        </authorList>
    </citation>
    <scope>NUCLEOTIDE SEQUENCE [LARGE SCALE GENOMIC DNA]</scope>
    <source>
        <strain evidence="1 2">CECT 8960</strain>
    </source>
</reference>
<dbReference type="EMBL" id="JACHJQ010000007">
    <property type="protein sequence ID" value="MBB4910565.1"/>
    <property type="molecule type" value="Genomic_DNA"/>
</dbReference>
<dbReference type="AlphaFoldDB" id="A0A7W7QBF5"/>
<protein>
    <submittedName>
        <fullName evidence="1">Uncharacterized protein</fullName>
    </submittedName>
</protein>
<dbReference type="Proteomes" id="UP000520767">
    <property type="component" value="Unassembled WGS sequence"/>
</dbReference>
<comment type="caution">
    <text evidence="1">The sequence shown here is derived from an EMBL/GenBank/DDBJ whole genome shotgun (WGS) entry which is preliminary data.</text>
</comment>
<proteinExistence type="predicted"/>
<dbReference type="RefSeq" id="WP_260418137.1">
    <property type="nucleotide sequence ID" value="NZ_JACHJQ010000007.1"/>
</dbReference>
<accession>A0A7W7QBF5</accession>
<name>A0A7W7QBF5_9PSEU</name>
<gene>
    <name evidence="1" type="ORF">FHR82_006823</name>
</gene>
<evidence type="ECO:0000313" key="2">
    <source>
        <dbReference type="Proteomes" id="UP000520767"/>
    </source>
</evidence>
<sequence length="44" mass="4688">MAVTPSSEVWDYQVLPDGDGRVTTRTDLDVLHEGIDGQAIAVCG</sequence>
<organism evidence="1 2">
    <name type="scientific">Actinophytocola algeriensis</name>
    <dbReference type="NCBI Taxonomy" id="1768010"/>
    <lineage>
        <taxon>Bacteria</taxon>
        <taxon>Bacillati</taxon>
        <taxon>Actinomycetota</taxon>
        <taxon>Actinomycetes</taxon>
        <taxon>Pseudonocardiales</taxon>
        <taxon>Pseudonocardiaceae</taxon>
    </lineage>
</organism>
<evidence type="ECO:0000313" key="1">
    <source>
        <dbReference type="EMBL" id="MBB4910565.1"/>
    </source>
</evidence>
<keyword evidence="2" id="KW-1185">Reference proteome</keyword>